<keyword evidence="2" id="KW-1185">Reference proteome</keyword>
<dbReference type="GeneID" id="68118373"/>
<comment type="caution">
    <text evidence="1">The sequence shown here is derived from an EMBL/GenBank/DDBJ whole genome shotgun (WGS) entry which is preliminary data.</text>
</comment>
<dbReference type="PANTHER" id="PTHR48421">
    <property type="entry name" value="MYCBP-ASSOCIATED PROTEIN"/>
    <property type="match status" value="1"/>
</dbReference>
<dbReference type="Pfam" id="PF14646">
    <property type="entry name" value="MYCBPAP"/>
    <property type="match status" value="1"/>
</dbReference>
<evidence type="ECO:0000313" key="2">
    <source>
        <dbReference type="Proteomes" id="UP000444721"/>
    </source>
</evidence>
<proteinExistence type="predicted"/>
<reference evidence="1 2" key="1">
    <citation type="journal article" date="2019" name="Sci. Rep.">
        <title>Nanopore sequencing improves the draft genome of the human pathogenic amoeba Naegleria fowleri.</title>
        <authorList>
            <person name="Liechti N."/>
            <person name="Schurch N."/>
            <person name="Bruggmann R."/>
            <person name="Wittwer M."/>
        </authorList>
    </citation>
    <scope>NUCLEOTIDE SEQUENCE [LARGE SCALE GENOMIC DNA]</scope>
    <source>
        <strain evidence="1 2">ATCC 30894</strain>
    </source>
</reference>
<dbReference type="VEuPathDB" id="AmoebaDB:FDP41_011158"/>
<sequence length="667" mass="77284">MSPPIQPPPSFPKAQVTAFDPSVVRFPKSEHEVLGSLDHYLNTLSRSGINSPIATDRSLASRESANIEAEKKLKKNRKQPLDFNAIHEDKAIGRQFLQEKALRKYEDYLKIWNSIEDRICTRLDKPKKDLIMESHEKYRLKREEIDFLEASLPVEKRHNEWSWELSLRKAPEDDGVRYVQIGWYPYPLFCPIIEPKVRRPATVRNPNKVGMISENTSLGIRTLSSDYVKKKYGEILSKTFKHDPAPELEELKIQGKAFTAKYQTFDVEEEFSRNIHSIHNEDIIEDDHETFEDTSNVPSFSLSENDILFDCTPNKQCKKEVILENTGCCALRFKWVNLEPVTDLQRIRAASKFLLTDEKSGILLPNTKKSFTFSFESDIEGIFTDGFRLETIPKAFTDCDRVLLKGVVIANDKEFDPSEYEVFKSSESSAVCDNDHSVEILNSSSPNDKLDHLSDHRDEMRKIKSDLLREKFVERNKDLISQEFHLSVISEDLLQAFYCLYMNAQSIVLNQSSQSSKLPNTTWDYSIFALRTLIQQIQDESMRHGLLSVMLQLVRVLEKEQLESIENETRNLESKIRQSIMYEQFVEAIDEFLDTATFLQDSMLNVSNDPKKINKEDTSEAKKNYLKNLTHQTFTIVGNTISRVETLWKQYLENNSKLFTNKKDDNH</sequence>
<organism evidence="1 2">
    <name type="scientific">Naegleria fowleri</name>
    <name type="common">Brain eating amoeba</name>
    <dbReference type="NCBI Taxonomy" id="5763"/>
    <lineage>
        <taxon>Eukaryota</taxon>
        <taxon>Discoba</taxon>
        <taxon>Heterolobosea</taxon>
        <taxon>Tetramitia</taxon>
        <taxon>Eutetramitia</taxon>
        <taxon>Vahlkampfiidae</taxon>
        <taxon>Naegleria</taxon>
    </lineage>
</organism>
<dbReference type="VEuPathDB" id="AmoebaDB:NfTy_017470"/>
<dbReference type="Gene3D" id="2.60.40.10">
    <property type="entry name" value="Immunoglobulins"/>
    <property type="match status" value="1"/>
</dbReference>
<dbReference type="EMBL" id="VFQX01000007">
    <property type="protein sequence ID" value="KAF0983180.1"/>
    <property type="molecule type" value="Genomic_DNA"/>
</dbReference>
<evidence type="ECO:0008006" key="3">
    <source>
        <dbReference type="Google" id="ProtNLM"/>
    </source>
</evidence>
<evidence type="ECO:0000313" key="1">
    <source>
        <dbReference type="EMBL" id="KAF0983180.1"/>
    </source>
</evidence>
<protein>
    <recommendedName>
        <fullName evidence="3">MYCBP-associated protein</fullName>
    </recommendedName>
</protein>
<dbReference type="InterPro" id="IPR032707">
    <property type="entry name" value="MYCBPAP"/>
</dbReference>
<dbReference type="RefSeq" id="XP_044567893.1">
    <property type="nucleotide sequence ID" value="XM_044701536.1"/>
</dbReference>
<dbReference type="VEuPathDB" id="AmoebaDB:NF0115040"/>
<dbReference type="PANTHER" id="PTHR48421:SF1">
    <property type="entry name" value="MYCBP-ASSOCIATED PROTEIN"/>
    <property type="match status" value="1"/>
</dbReference>
<dbReference type="AlphaFoldDB" id="A0A6A5CC44"/>
<dbReference type="InterPro" id="IPR013783">
    <property type="entry name" value="Ig-like_fold"/>
</dbReference>
<gene>
    <name evidence="1" type="ORF">FDP41_011158</name>
</gene>
<accession>A0A6A5CC44</accession>
<name>A0A6A5CC44_NAEFO</name>
<dbReference type="OMA" id="HNEWSWE"/>
<dbReference type="OrthoDB" id="10263316at2759"/>
<dbReference type="VEuPathDB" id="AmoebaDB:NF0115030"/>
<dbReference type="Proteomes" id="UP000444721">
    <property type="component" value="Unassembled WGS sequence"/>
</dbReference>